<feature type="region of interest" description="Disordered" evidence="1">
    <location>
        <begin position="1"/>
        <end position="32"/>
    </location>
</feature>
<name>A0A3P7LQE7_DIBLA</name>
<proteinExistence type="predicted"/>
<evidence type="ECO:0000313" key="3">
    <source>
        <dbReference type="Proteomes" id="UP000281553"/>
    </source>
</evidence>
<dbReference type="OrthoDB" id="6278594at2759"/>
<protein>
    <submittedName>
        <fullName evidence="2">Uncharacterized protein</fullName>
    </submittedName>
</protein>
<feature type="compositionally biased region" description="Polar residues" evidence="1">
    <location>
        <begin position="9"/>
        <end position="20"/>
    </location>
</feature>
<dbReference type="AlphaFoldDB" id="A0A3P7LQE7"/>
<dbReference type="Proteomes" id="UP000281553">
    <property type="component" value="Unassembled WGS sequence"/>
</dbReference>
<reference evidence="2 3" key="1">
    <citation type="submission" date="2018-11" db="EMBL/GenBank/DDBJ databases">
        <authorList>
            <consortium name="Pathogen Informatics"/>
        </authorList>
    </citation>
    <scope>NUCLEOTIDE SEQUENCE [LARGE SCALE GENOMIC DNA]</scope>
</reference>
<evidence type="ECO:0000256" key="1">
    <source>
        <dbReference type="SAM" id="MobiDB-lite"/>
    </source>
</evidence>
<keyword evidence="3" id="KW-1185">Reference proteome</keyword>
<gene>
    <name evidence="2" type="ORF">DILT_LOCUS9014</name>
</gene>
<dbReference type="EMBL" id="UYRU01055792">
    <property type="protein sequence ID" value="VDN13183.1"/>
    <property type="molecule type" value="Genomic_DNA"/>
</dbReference>
<organism evidence="2 3">
    <name type="scientific">Dibothriocephalus latus</name>
    <name type="common">Fish tapeworm</name>
    <name type="synonym">Diphyllobothrium latum</name>
    <dbReference type="NCBI Taxonomy" id="60516"/>
    <lineage>
        <taxon>Eukaryota</taxon>
        <taxon>Metazoa</taxon>
        <taxon>Spiralia</taxon>
        <taxon>Lophotrochozoa</taxon>
        <taxon>Platyhelminthes</taxon>
        <taxon>Cestoda</taxon>
        <taxon>Eucestoda</taxon>
        <taxon>Diphyllobothriidea</taxon>
        <taxon>Diphyllobothriidae</taxon>
        <taxon>Dibothriocephalus</taxon>
    </lineage>
</organism>
<evidence type="ECO:0000313" key="2">
    <source>
        <dbReference type="EMBL" id="VDN13183.1"/>
    </source>
</evidence>
<accession>A0A3P7LQE7</accession>
<sequence length="174" mass="19542">MGDVVNVEEWSSANSPNDEPQTGPMETQDIGQTEVRTSVCTQCIKNITDEALVDALDKANGEQLTRLAVPRLGSRLSLWQLLTLHCKVGETPDAVITLLLEEFVNFVKYVQDFLRRQLDRSELESPTFSAHEGLWGQQKTVPSYFDSSRMQKSVFPPPFPPSDNVCLNLVLLIY</sequence>